<feature type="compositionally biased region" description="Low complexity" evidence="1">
    <location>
        <begin position="59"/>
        <end position="76"/>
    </location>
</feature>
<organism evidence="3 4">
    <name type="scientific">Streptococcus sanguinis SK49</name>
    <dbReference type="NCBI Taxonomy" id="888808"/>
    <lineage>
        <taxon>Bacteria</taxon>
        <taxon>Bacillati</taxon>
        <taxon>Bacillota</taxon>
        <taxon>Bacilli</taxon>
        <taxon>Lactobacillales</taxon>
        <taxon>Streptococcaceae</taxon>
        <taxon>Streptococcus</taxon>
    </lineage>
</organism>
<evidence type="ECO:0008006" key="5">
    <source>
        <dbReference type="Google" id="ProtNLM"/>
    </source>
</evidence>
<feature type="region of interest" description="Disordered" evidence="1">
    <location>
        <begin position="46"/>
        <end position="87"/>
    </location>
</feature>
<evidence type="ECO:0000256" key="1">
    <source>
        <dbReference type="SAM" id="MobiDB-lite"/>
    </source>
</evidence>
<dbReference type="AlphaFoldDB" id="F3V0G3"/>
<keyword evidence="2" id="KW-0472">Membrane</keyword>
<dbReference type="eggNOG" id="ENOG5030CS4">
    <property type="taxonomic scope" value="Bacteria"/>
</dbReference>
<proteinExistence type="predicted"/>
<keyword evidence="2" id="KW-1133">Transmembrane helix</keyword>
<accession>F3V0G3</accession>
<gene>
    <name evidence="3" type="ORF">HMPREF9380_2253</name>
</gene>
<feature type="transmembrane region" description="Helical" evidence="2">
    <location>
        <begin position="16"/>
        <end position="34"/>
    </location>
</feature>
<evidence type="ECO:0000313" key="4">
    <source>
        <dbReference type="Proteomes" id="UP000006459"/>
    </source>
</evidence>
<dbReference type="PROSITE" id="PS51257">
    <property type="entry name" value="PROKAR_LIPOPROTEIN"/>
    <property type="match status" value="1"/>
</dbReference>
<dbReference type="PATRIC" id="fig|888808.3.peg.2211"/>
<evidence type="ECO:0000313" key="3">
    <source>
        <dbReference type="EMBL" id="EGJ35957.1"/>
    </source>
</evidence>
<keyword evidence="2" id="KW-0812">Transmembrane</keyword>
<reference evidence="3 4" key="1">
    <citation type="submission" date="2011-03" db="EMBL/GenBank/DDBJ databases">
        <authorList>
            <person name="Muzny D."/>
            <person name="Qin X."/>
            <person name="Deng J."/>
            <person name="Jiang H."/>
            <person name="Liu Y."/>
            <person name="Qu J."/>
            <person name="Song X.-Z."/>
            <person name="Zhang L."/>
            <person name="Thornton R."/>
            <person name="Coyle M."/>
            <person name="Francisco L."/>
            <person name="Jackson L."/>
            <person name="Javaid M."/>
            <person name="Korchina V."/>
            <person name="Kovar C."/>
            <person name="Mata R."/>
            <person name="Mathew T."/>
            <person name="Ngo R."/>
            <person name="Nguyen L."/>
            <person name="Nguyen N."/>
            <person name="Okwuonu G."/>
            <person name="Ongeri F."/>
            <person name="Pham C."/>
            <person name="Simmons D."/>
            <person name="Wilczek-Boney K."/>
            <person name="Hale W."/>
            <person name="Jakkamsetti A."/>
            <person name="Pham P."/>
            <person name="Ruth R."/>
            <person name="San Lucas F."/>
            <person name="Warren J."/>
            <person name="Zhang J."/>
            <person name="Zhao Z."/>
            <person name="Zhou C."/>
            <person name="Zhu D."/>
            <person name="Lee S."/>
            <person name="Bess C."/>
            <person name="Blankenburg K."/>
            <person name="Forbes L."/>
            <person name="Fu Q."/>
            <person name="Gubbala S."/>
            <person name="Hirani K."/>
            <person name="Jayaseelan J.C."/>
            <person name="Lara F."/>
            <person name="Munidasa M."/>
            <person name="Palculict T."/>
            <person name="Patil S."/>
            <person name="Pu L.-L."/>
            <person name="Saada N."/>
            <person name="Tang L."/>
            <person name="Weissenberger G."/>
            <person name="Zhu Y."/>
            <person name="Hemphill L."/>
            <person name="Shang Y."/>
            <person name="Youmans B."/>
            <person name="Ayvaz T."/>
            <person name="Ross M."/>
            <person name="Santibanez J."/>
            <person name="Aqrawi P."/>
            <person name="Gross S."/>
            <person name="Joshi V."/>
            <person name="Fowler G."/>
            <person name="Nazareth L."/>
            <person name="Reid J."/>
            <person name="Worley K."/>
            <person name="Petrosino J."/>
            <person name="Highlander S."/>
            <person name="Gibbs R."/>
        </authorList>
    </citation>
    <scope>NUCLEOTIDE SEQUENCE [LARGE SCALE GENOMIC DNA]</scope>
    <source>
        <strain evidence="3 4">SK49</strain>
    </source>
</reference>
<evidence type="ECO:0000256" key="2">
    <source>
        <dbReference type="SAM" id="Phobius"/>
    </source>
</evidence>
<dbReference type="HOGENOM" id="CLU_114975_0_0_9"/>
<dbReference type="RefSeq" id="WP_004193947.1">
    <property type="nucleotide sequence ID" value="NZ_GL890986.1"/>
</dbReference>
<dbReference type="Proteomes" id="UP000006459">
    <property type="component" value="Unassembled WGS sequence"/>
</dbReference>
<comment type="caution">
    <text evidence="3">The sequence shown here is derived from an EMBL/GenBank/DDBJ whole genome shotgun (WGS) entry which is preliminary data.</text>
</comment>
<sequence>MNNQGKCFIKTKLRHIVYSLILAIFLLIVTGCSLKNNQKNSMEVSISSSSSIRSKENESVSQSSSQTQSEKSSEPSVDMESSMNEENHQKALNTLESLDQPVSDSLKADVTTALIAAQNYVRGVNHPDELKGDQYNHMLMSSPGMIQTYWIVIKFGNYAVDPGAIEVFETKHADVVQFVCKLTSDGKENSYFVGNYNTYAKQLQFGSYHGGQVDATFG</sequence>
<protein>
    <recommendedName>
        <fullName evidence="5">Lipoprotein</fullName>
    </recommendedName>
</protein>
<dbReference type="EMBL" id="AFFO01000018">
    <property type="protein sequence ID" value="EGJ35957.1"/>
    <property type="molecule type" value="Genomic_DNA"/>
</dbReference>
<name>F3V0G3_STRSA</name>